<keyword evidence="1" id="KW-0812">Transmembrane</keyword>
<evidence type="ECO:0000313" key="2">
    <source>
        <dbReference type="EMBL" id="AHL18954.1"/>
    </source>
</evidence>
<keyword evidence="1" id="KW-1133">Transmembrane helix</keyword>
<dbReference type="EMBL" id="KJ094026">
    <property type="protein sequence ID" value="AHL18954.1"/>
    <property type="molecule type" value="Genomic_DNA"/>
</dbReference>
<reference evidence="2" key="1">
    <citation type="journal article" date="2014" name="Appl. Environ. Microbiol.">
        <title>Comparative genomic and morphological analysis of Listeria phages isolated from farm environments.</title>
        <authorList>
            <person name="Denes T."/>
            <person name="Vongkamjan K."/>
            <person name="Ackermann H.W."/>
            <person name="Moreno Switt A.I."/>
            <person name="Wiedmann M."/>
            <person name="den Bakker H.C."/>
        </authorList>
    </citation>
    <scope>NUCLEOTIDE SEQUENCE</scope>
</reference>
<protein>
    <recommendedName>
        <fullName evidence="3">Transmembrane protein</fullName>
    </recommendedName>
</protein>
<sequence length="64" mass="7051">MGDITVQILTYILIVGFSFFGITNLIEGIKNKGKRPAYSRFLDITTGVGLLALVWLWFTQGGVS</sequence>
<proteinExistence type="predicted"/>
<evidence type="ECO:0000256" key="1">
    <source>
        <dbReference type="SAM" id="Phobius"/>
    </source>
</evidence>
<organism evidence="2">
    <name type="scientific">Listeria phage LP-032</name>
    <dbReference type="NCBI Taxonomy" id="1173746"/>
    <lineage>
        <taxon>Viruses</taxon>
        <taxon>Duplodnaviria</taxon>
        <taxon>Heunggongvirae</taxon>
        <taxon>Uroviricota</taxon>
        <taxon>Caudoviricetes</taxon>
        <taxon>Homburgvirus</taxon>
        <taxon>Homburgvirus LP26</taxon>
    </lineage>
</organism>
<feature type="transmembrane region" description="Helical" evidence="1">
    <location>
        <begin position="38"/>
        <end position="58"/>
    </location>
</feature>
<name>A0A059T6F3_9CAUD</name>
<evidence type="ECO:0008006" key="3">
    <source>
        <dbReference type="Google" id="ProtNLM"/>
    </source>
</evidence>
<keyword evidence="1" id="KW-0472">Membrane</keyword>
<feature type="transmembrane region" description="Helical" evidence="1">
    <location>
        <begin position="6"/>
        <end position="26"/>
    </location>
</feature>
<accession>A0A059T6F3</accession>
<gene>
    <name evidence="2" type="ORF">LP032_105</name>
</gene>